<evidence type="ECO:0000256" key="3">
    <source>
        <dbReference type="ARBA" id="ARBA00012743"/>
    </source>
</evidence>
<dbReference type="UniPathway" id="UPA00253">
    <property type="reaction ID" value="UER00334"/>
</dbReference>
<dbReference type="GO" id="GO:0009435">
    <property type="term" value="P:NAD+ biosynthetic process"/>
    <property type="evidence" value="ECO:0007669"/>
    <property type="project" value="UniProtKB-UniPathway"/>
</dbReference>
<dbReference type="PANTHER" id="PTHR23090:SF9">
    <property type="entry name" value="GLUTAMINE-DEPENDENT NAD(+) SYNTHETASE"/>
    <property type="match status" value="1"/>
</dbReference>
<evidence type="ECO:0000256" key="6">
    <source>
        <dbReference type="ARBA" id="ARBA00022840"/>
    </source>
</evidence>
<dbReference type="Gene3D" id="3.60.110.10">
    <property type="entry name" value="Carbon-nitrogen hydrolase"/>
    <property type="match status" value="1"/>
</dbReference>
<keyword evidence="6" id="KW-0067">ATP-binding</keyword>
<feature type="domain" description="CN hydrolase" evidence="8">
    <location>
        <begin position="6"/>
        <end position="253"/>
    </location>
</feature>
<dbReference type="Pfam" id="PF00795">
    <property type="entry name" value="CN_hydrolase"/>
    <property type="match status" value="1"/>
</dbReference>
<dbReference type="SUPFAM" id="SSF52402">
    <property type="entry name" value="Adenine nucleotide alpha hydrolases-like"/>
    <property type="match status" value="1"/>
</dbReference>
<name>A0A0F9R877_9ZZZZ</name>
<dbReference type="EMBL" id="LAZR01001382">
    <property type="protein sequence ID" value="KKN45537.1"/>
    <property type="molecule type" value="Genomic_DNA"/>
</dbReference>
<dbReference type="GO" id="GO:0003952">
    <property type="term" value="F:NAD+ synthase (glutamine-hydrolyzing) activity"/>
    <property type="evidence" value="ECO:0007669"/>
    <property type="project" value="UniProtKB-EC"/>
</dbReference>
<evidence type="ECO:0000256" key="1">
    <source>
        <dbReference type="ARBA" id="ARBA00005188"/>
    </source>
</evidence>
<dbReference type="GO" id="GO:0004359">
    <property type="term" value="F:glutaminase activity"/>
    <property type="evidence" value="ECO:0007669"/>
    <property type="project" value="InterPro"/>
</dbReference>
<dbReference type="PROSITE" id="PS50263">
    <property type="entry name" value="CN_HYDROLASE"/>
    <property type="match status" value="1"/>
</dbReference>
<organism evidence="9">
    <name type="scientific">marine sediment metagenome</name>
    <dbReference type="NCBI Taxonomy" id="412755"/>
    <lineage>
        <taxon>unclassified sequences</taxon>
        <taxon>metagenomes</taxon>
        <taxon>ecological metagenomes</taxon>
    </lineage>
</organism>
<dbReference type="NCBIfam" id="TIGR00552">
    <property type="entry name" value="nadE"/>
    <property type="match status" value="1"/>
</dbReference>
<sequence length="549" mass="62863">MPNSKLKIKIAQINPIVGDIDYNTAKIIDIIKTSENCDIIVFPEMALVGYPLMDHIHDPIIRKKNLEAVEKIKGIESESTIILGTFTEPKELEGKLHRFYNSAVVIENKIVTNYVNKRLLPNYDVFDERRYFSFDNKYDPIEIKGFKVGILICEDVWDEHYNVKVARNLKTNGAEILIVINASPYHINKFKLRSDLLRGRSRELSLPIVYVNMVGGLDEIVYDGQSFITNQFGQIIFKAKSFQEDICFFELPIKDSNKIEEINYEVDWREEVVSALKLNLFDYYYKSGIFKGMVLGLSGGIDSAFTAYICASALGSDKLTAIMMPTRFTSNESIDLARNLCENLKIKYIIHPIDKLFAVYEKNIEEHLGKQPFNIADENLQARIRANLLLYYSNKFNWLLASTGNKSEIGVGYCTLYGDTCGGKNIPGDLLKGQIYDICNWINREKEIIPNGIIERPPTAELRENQKDSDSLPPYDVLDVILGEIFDNGISAEYKNLKNKGFDRHTINQVVNLYLNSEFKRRQLVQTIKVSESAFGIGRRYPVLKRIKF</sequence>
<dbReference type="PIRSF" id="PIRSF006630">
    <property type="entry name" value="NADS_GAT"/>
    <property type="match status" value="1"/>
</dbReference>
<comment type="pathway">
    <text evidence="1">Cofactor biosynthesis; NAD(+) biosynthesis; NAD(+) from deamido-NAD(+) (L-Gln route): step 1/1.</text>
</comment>
<dbReference type="FunFam" id="3.40.50.620:FF:000106">
    <property type="entry name" value="Glutamine-dependent NAD(+) synthetase"/>
    <property type="match status" value="1"/>
</dbReference>
<dbReference type="InterPro" id="IPR022310">
    <property type="entry name" value="NAD/GMP_synthase"/>
</dbReference>
<dbReference type="CDD" id="cd07570">
    <property type="entry name" value="GAT_Gln-NAD-synth"/>
    <property type="match status" value="1"/>
</dbReference>
<evidence type="ECO:0000256" key="5">
    <source>
        <dbReference type="ARBA" id="ARBA00022741"/>
    </source>
</evidence>
<keyword evidence="5" id="KW-0547">Nucleotide-binding</keyword>
<protein>
    <recommendedName>
        <fullName evidence="3">NAD(+) synthase (glutamine-hydrolyzing)</fullName>
        <ecNumber evidence="3">6.3.5.1</ecNumber>
    </recommendedName>
</protein>
<evidence type="ECO:0000256" key="4">
    <source>
        <dbReference type="ARBA" id="ARBA00022598"/>
    </source>
</evidence>
<dbReference type="InterPro" id="IPR003694">
    <property type="entry name" value="NAD_synthase"/>
</dbReference>
<keyword evidence="4" id="KW-0436">Ligase</keyword>
<dbReference type="SUPFAM" id="SSF56317">
    <property type="entry name" value="Carbon-nitrogen hydrolase"/>
    <property type="match status" value="1"/>
</dbReference>
<dbReference type="InterPro" id="IPR014445">
    <property type="entry name" value="Gln-dep_NAD_synthase"/>
</dbReference>
<accession>A0A0F9R877</accession>
<dbReference type="InterPro" id="IPR014729">
    <property type="entry name" value="Rossmann-like_a/b/a_fold"/>
</dbReference>
<dbReference type="GO" id="GO:0005524">
    <property type="term" value="F:ATP binding"/>
    <property type="evidence" value="ECO:0007669"/>
    <property type="project" value="UniProtKB-KW"/>
</dbReference>
<proteinExistence type="inferred from homology"/>
<dbReference type="Gene3D" id="3.40.50.620">
    <property type="entry name" value="HUPs"/>
    <property type="match status" value="1"/>
</dbReference>
<dbReference type="GO" id="GO:0005737">
    <property type="term" value="C:cytoplasm"/>
    <property type="evidence" value="ECO:0007669"/>
    <property type="project" value="InterPro"/>
</dbReference>
<keyword evidence="7" id="KW-0520">NAD</keyword>
<dbReference type="InterPro" id="IPR003010">
    <property type="entry name" value="C-N_Hydrolase"/>
</dbReference>
<evidence type="ECO:0000256" key="2">
    <source>
        <dbReference type="ARBA" id="ARBA00007145"/>
    </source>
</evidence>
<evidence type="ECO:0000313" key="9">
    <source>
        <dbReference type="EMBL" id="KKN45537.1"/>
    </source>
</evidence>
<dbReference type="EC" id="6.3.5.1" evidence="3"/>
<evidence type="ECO:0000256" key="7">
    <source>
        <dbReference type="ARBA" id="ARBA00023027"/>
    </source>
</evidence>
<dbReference type="NCBIfam" id="NF010588">
    <property type="entry name" value="PRK13981.1"/>
    <property type="match status" value="1"/>
</dbReference>
<dbReference type="CDD" id="cd00553">
    <property type="entry name" value="NAD_synthase"/>
    <property type="match status" value="1"/>
</dbReference>
<reference evidence="9" key="1">
    <citation type="journal article" date="2015" name="Nature">
        <title>Complex archaea that bridge the gap between prokaryotes and eukaryotes.</title>
        <authorList>
            <person name="Spang A."/>
            <person name="Saw J.H."/>
            <person name="Jorgensen S.L."/>
            <person name="Zaremba-Niedzwiedzka K."/>
            <person name="Martijn J."/>
            <person name="Lind A.E."/>
            <person name="van Eijk R."/>
            <person name="Schleper C."/>
            <person name="Guy L."/>
            <person name="Ettema T.J."/>
        </authorList>
    </citation>
    <scope>NUCLEOTIDE SEQUENCE</scope>
</reference>
<comment type="caution">
    <text evidence="9">The sequence shown here is derived from an EMBL/GenBank/DDBJ whole genome shotgun (WGS) entry which is preliminary data.</text>
</comment>
<dbReference type="PANTHER" id="PTHR23090">
    <property type="entry name" value="NH 3 /GLUTAMINE-DEPENDENT NAD + SYNTHETASE"/>
    <property type="match status" value="1"/>
</dbReference>
<dbReference type="Pfam" id="PF02540">
    <property type="entry name" value="NAD_synthase"/>
    <property type="match status" value="1"/>
</dbReference>
<dbReference type="InterPro" id="IPR036526">
    <property type="entry name" value="C-N_Hydrolase_sf"/>
</dbReference>
<evidence type="ECO:0000259" key="8">
    <source>
        <dbReference type="PROSITE" id="PS50263"/>
    </source>
</evidence>
<comment type="similarity">
    <text evidence="2">In the C-terminal section; belongs to the NAD synthetase family.</text>
</comment>
<dbReference type="AlphaFoldDB" id="A0A0F9R877"/>
<gene>
    <name evidence="9" type="ORF">LCGC14_0681900</name>
</gene>
<dbReference type="HAMAP" id="MF_02090">
    <property type="entry name" value="NadE_glutamine_dep"/>
    <property type="match status" value="1"/>
</dbReference>